<dbReference type="InterPro" id="IPR050595">
    <property type="entry name" value="Bact_response_regulator"/>
</dbReference>
<evidence type="ECO:0000259" key="4">
    <source>
        <dbReference type="PROSITE" id="PS50110"/>
    </source>
</evidence>
<keyword evidence="1 3" id="KW-0597">Phosphoprotein</keyword>
<dbReference type="Proteomes" id="UP000614490">
    <property type="component" value="Unassembled WGS sequence"/>
</dbReference>
<comment type="caution">
    <text evidence="6">The sequence shown here is derived from an EMBL/GenBank/DDBJ whole genome shotgun (WGS) entry which is preliminary data.</text>
</comment>
<organism evidence="6 7">
    <name type="scientific">Halobacillus yeomjeoni</name>
    <dbReference type="NCBI Taxonomy" id="311194"/>
    <lineage>
        <taxon>Bacteria</taxon>
        <taxon>Bacillati</taxon>
        <taxon>Bacillota</taxon>
        <taxon>Bacilli</taxon>
        <taxon>Bacillales</taxon>
        <taxon>Bacillaceae</taxon>
        <taxon>Halobacillus</taxon>
    </lineage>
</organism>
<dbReference type="InterPro" id="IPR001789">
    <property type="entry name" value="Sig_transdc_resp-reg_receiver"/>
</dbReference>
<evidence type="ECO:0000256" key="1">
    <source>
        <dbReference type="ARBA" id="ARBA00022553"/>
    </source>
</evidence>
<gene>
    <name evidence="6" type="ORF">H0267_05790</name>
</gene>
<evidence type="ECO:0000256" key="3">
    <source>
        <dbReference type="PROSITE-ProRule" id="PRU00169"/>
    </source>
</evidence>
<dbReference type="Gene3D" id="1.10.10.10">
    <property type="entry name" value="Winged helix-like DNA-binding domain superfamily/Winged helix DNA-binding domain"/>
    <property type="match status" value="1"/>
</dbReference>
<dbReference type="EMBL" id="JADZSC010000001">
    <property type="protein sequence ID" value="MBH0229724.1"/>
    <property type="molecule type" value="Genomic_DNA"/>
</dbReference>
<evidence type="ECO:0000313" key="7">
    <source>
        <dbReference type="Proteomes" id="UP000614490"/>
    </source>
</evidence>
<protein>
    <submittedName>
        <fullName evidence="6">Response regulator</fullName>
    </submittedName>
</protein>
<dbReference type="InterPro" id="IPR036388">
    <property type="entry name" value="WH-like_DNA-bd_sf"/>
</dbReference>
<dbReference type="PIRSF" id="PIRSF036382">
    <property type="entry name" value="RR_antiterm"/>
    <property type="match status" value="1"/>
</dbReference>
<keyword evidence="7" id="KW-1185">Reference proteome</keyword>
<evidence type="ECO:0000259" key="5">
    <source>
        <dbReference type="PROSITE" id="PS50921"/>
    </source>
</evidence>
<feature type="domain" description="ANTAR" evidence="5">
    <location>
        <begin position="124"/>
        <end position="185"/>
    </location>
</feature>
<dbReference type="Pfam" id="PF03861">
    <property type="entry name" value="ANTAR"/>
    <property type="match status" value="1"/>
</dbReference>
<dbReference type="PROSITE" id="PS50110">
    <property type="entry name" value="RESPONSE_REGULATORY"/>
    <property type="match status" value="1"/>
</dbReference>
<dbReference type="PROSITE" id="PS50921">
    <property type="entry name" value="ANTAR"/>
    <property type="match status" value="1"/>
</dbReference>
<dbReference type="Gene3D" id="3.40.50.2300">
    <property type="match status" value="1"/>
</dbReference>
<dbReference type="GO" id="GO:0000160">
    <property type="term" value="P:phosphorelay signal transduction system"/>
    <property type="evidence" value="ECO:0007669"/>
    <property type="project" value="UniProtKB-KW"/>
</dbReference>
<dbReference type="Pfam" id="PF00072">
    <property type="entry name" value="Response_reg"/>
    <property type="match status" value="1"/>
</dbReference>
<dbReference type="AlphaFoldDB" id="A0A931MUW0"/>
<name>A0A931MUW0_9BACI</name>
<dbReference type="RefSeq" id="WP_197316317.1">
    <property type="nucleotide sequence ID" value="NZ_JADZSC010000001.1"/>
</dbReference>
<dbReference type="SMART" id="SM01012">
    <property type="entry name" value="ANTAR"/>
    <property type="match status" value="1"/>
</dbReference>
<dbReference type="InterPro" id="IPR008327">
    <property type="entry name" value="Sig_transdc_resp-reg_antiterm"/>
</dbReference>
<keyword evidence="2" id="KW-0902">Two-component regulatory system</keyword>
<dbReference type="SMART" id="SM00448">
    <property type="entry name" value="REC"/>
    <property type="match status" value="1"/>
</dbReference>
<dbReference type="PANTHER" id="PTHR44591">
    <property type="entry name" value="STRESS RESPONSE REGULATOR PROTEIN 1"/>
    <property type="match status" value="1"/>
</dbReference>
<reference evidence="6 7" key="1">
    <citation type="journal article" date="2005" name="Int. J. Syst. Evol. Microbiol.">
        <title>Halobacillus yeomjeoni sp. nov., isolated from a marine solar saltern in Korea.</title>
        <authorList>
            <person name="Yoon J.H."/>
            <person name="Kang S.J."/>
            <person name="Lee C.H."/>
            <person name="Oh H.W."/>
            <person name="Oh T.K."/>
        </authorList>
    </citation>
    <scope>NUCLEOTIDE SEQUENCE [LARGE SCALE GENOMIC DNA]</scope>
    <source>
        <strain evidence="6 7">KCTC 3957</strain>
    </source>
</reference>
<feature type="domain" description="Response regulatory" evidence="4">
    <location>
        <begin position="4"/>
        <end position="118"/>
    </location>
</feature>
<dbReference type="PANTHER" id="PTHR44591:SF3">
    <property type="entry name" value="RESPONSE REGULATORY DOMAIN-CONTAINING PROTEIN"/>
    <property type="match status" value="1"/>
</dbReference>
<accession>A0A931MUW0</accession>
<sequence>MKKKILLVEDESIVRMDISLLLGDAGYDVVGEAGDGEKAIEMAHTLKPDLILMDIKMPKLNGLKASKIISNQYNIPILILTAYSQKEFIDKAKEANIMGYVIKPVSEDRLIPAVEIALHQGEVAEKRKKDIEQADQKLEQRKTIERAKGVLMDHFGYSEDVSFKKMRKISMNKQMTLETVAHKILKKYSSKQLQPTSE</sequence>
<feature type="modified residue" description="4-aspartylphosphate" evidence="3">
    <location>
        <position position="54"/>
    </location>
</feature>
<evidence type="ECO:0000313" key="6">
    <source>
        <dbReference type="EMBL" id="MBH0229724.1"/>
    </source>
</evidence>
<evidence type="ECO:0000256" key="2">
    <source>
        <dbReference type="ARBA" id="ARBA00023012"/>
    </source>
</evidence>
<proteinExistence type="predicted"/>
<dbReference type="InterPro" id="IPR011006">
    <property type="entry name" value="CheY-like_superfamily"/>
</dbReference>
<dbReference type="SUPFAM" id="SSF52172">
    <property type="entry name" value="CheY-like"/>
    <property type="match status" value="1"/>
</dbReference>
<dbReference type="InterPro" id="IPR005561">
    <property type="entry name" value="ANTAR"/>
</dbReference>
<dbReference type="GO" id="GO:0003723">
    <property type="term" value="F:RNA binding"/>
    <property type="evidence" value="ECO:0007669"/>
    <property type="project" value="InterPro"/>
</dbReference>